<evidence type="ECO:0000256" key="14">
    <source>
        <dbReference type="ARBA" id="ARBA00022525"/>
    </source>
</evidence>
<evidence type="ECO:0000256" key="3">
    <source>
        <dbReference type="ARBA" id="ARBA00004337"/>
    </source>
</evidence>
<evidence type="ECO:0000256" key="17">
    <source>
        <dbReference type="ARBA" id="ARBA00022753"/>
    </source>
</evidence>
<dbReference type="PROSITE" id="PS00211">
    <property type="entry name" value="ABC_TRANSPORTER_1"/>
    <property type="match status" value="1"/>
</dbReference>
<dbReference type="InterPro" id="IPR036640">
    <property type="entry name" value="ABC1_TM_sf"/>
</dbReference>
<dbReference type="PANTHER" id="PTHR24221:SF654">
    <property type="entry name" value="ATP-BINDING CASSETTE SUB-FAMILY B MEMBER 6"/>
    <property type="match status" value="1"/>
</dbReference>
<feature type="domain" description="ABC transmembrane type-1" evidence="43">
    <location>
        <begin position="291"/>
        <end position="578"/>
    </location>
</feature>
<sequence>MVHQFLKPFNDSLIETSLTPQSSNSSNHSTNHSNFGFCAGYGGYRPMWRKNGISHCFFDTWESVFFFLLSGALLYEIMIIKRVNNHRNDDIERRRSVGYVLQLLCMALLLAESIAQFVVKWTLPEFTTNGVSILSLTSKLLSVSLIISLLVFQEKIQQREIRHENFVLLFTWLVFLSADILSAVSWNSPEWWFSMDKVGNQVLFALWIVRIVFTALPLLIGILKTKLGNWNQLTEENNFENENLNTENNLEQETEVNLSTESTWIKIWRKSALIWPFIWPEKNFLLQLRVIFCILCLIGGRVINPFVPIFYKKIVNSLTNDVSWTIVWVQVVQYVLLKSLQGTGSGGIIDSIRLYSWIKVQQYTNRCVQIRLFQHLHSLSLRWHLSRKTGAVLRSIDRGTLSINSFVSYIVFSIFPTILDIIVAVVFFITTFNIWFGLIVFVSLTIYLVATILITEMRTKIRRQMNFRDNKSKQTAIDSLLNFETVKYYNAEDYEAKRFDKAILQYQHFEYRNSAALVLLGLTQLVIINIGLLAGSLLCAYYVTNGEMQVGDFVLFGTYIIQLNTPLAAFGTYYTTMQINLIDMENMFELFDETPDIYDKNDATQVFIDAGNVEFDNVCFGYSDEKETLKNISFKVGPGETYALVGPSGSGKSTIIRLLFRFYDIQSGSITLDGLNITDMTQECLRRHIGVVPQDTVLFNDNIRNNIRYGRVTATDEEVNEAAESADIHHRILSMPDQYDTHVGERGLKLSGGEKQRVAIARTILKAPNVVLLDEATSALDTNTERNIQASLARVCAGRTSIVVAHRLSTIVSADCILVLKDGEIVERGRHEDLMSEEGVYATMWMDQLQKSPQGGSPEGTSKDI</sequence>
<keyword evidence="20" id="KW-0067">ATP-binding</keyword>
<comment type="catalytic activity">
    <reaction evidence="36">
        <text>protoporphyrin IX(in) + ATP + H2O = protoporphyrin IX(out) + ADP + phosphate + H(+)</text>
        <dbReference type="Rhea" id="RHEA:61336"/>
        <dbReference type="ChEBI" id="CHEBI:15377"/>
        <dbReference type="ChEBI" id="CHEBI:15378"/>
        <dbReference type="ChEBI" id="CHEBI:30616"/>
        <dbReference type="ChEBI" id="CHEBI:43474"/>
        <dbReference type="ChEBI" id="CHEBI:57306"/>
        <dbReference type="ChEBI" id="CHEBI:456216"/>
    </reaction>
    <physiologicalReaction direction="left-to-right" evidence="36">
        <dbReference type="Rhea" id="RHEA:61337"/>
    </physiologicalReaction>
</comment>
<evidence type="ECO:0000256" key="37">
    <source>
        <dbReference type="ARBA" id="ARBA00048455"/>
    </source>
</evidence>
<evidence type="ECO:0000256" key="18">
    <source>
        <dbReference type="ARBA" id="ARBA00022787"/>
    </source>
</evidence>
<comment type="catalytic activity">
    <reaction evidence="34">
        <text>coproporphyrinogen III(in) + ATP + H2O = coproporphyrinogen III(out) + ADP + phosphate + H(+)</text>
        <dbReference type="Rhea" id="RHEA:66680"/>
        <dbReference type="ChEBI" id="CHEBI:15377"/>
        <dbReference type="ChEBI" id="CHEBI:15378"/>
        <dbReference type="ChEBI" id="CHEBI:30616"/>
        <dbReference type="ChEBI" id="CHEBI:43474"/>
        <dbReference type="ChEBI" id="CHEBI:57309"/>
        <dbReference type="ChEBI" id="CHEBI:456216"/>
    </reaction>
    <physiologicalReaction direction="left-to-right" evidence="34">
        <dbReference type="Rhea" id="RHEA:66681"/>
    </physiologicalReaction>
</comment>
<evidence type="ECO:0000256" key="32">
    <source>
        <dbReference type="ARBA" id="ARBA00031413"/>
    </source>
</evidence>
<feature type="transmembrane region" description="Helical" evidence="41">
    <location>
        <begin position="515"/>
        <end position="543"/>
    </location>
</feature>
<feature type="transmembrane region" description="Helical" evidence="41">
    <location>
        <begin position="555"/>
        <end position="574"/>
    </location>
</feature>
<evidence type="ECO:0000256" key="1">
    <source>
        <dbReference type="ARBA" id="ARBA00004146"/>
    </source>
</evidence>
<evidence type="ECO:0000256" key="10">
    <source>
        <dbReference type="ARBA" id="ARBA00004656"/>
    </source>
</evidence>
<dbReference type="InterPro" id="IPR003593">
    <property type="entry name" value="AAA+_ATPase"/>
</dbReference>
<accession>A0ABP0GUZ1</accession>
<dbReference type="PROSITE" id="PS50929">
    <property type="entry name" value="ABC_TM1F"/>
    <property type="match status" value="1"/>
</dbReference>
<dbReference type="EMBL" id="CAWYQH010000152">
    <property type="protein sequence ID" value="CAK8695555.1"/>
    <property type="molecule type" value="Genomic_DNA"/>
</dbReference>
<evidence type="ECO:0000256" key="7">
    <source>
        <dbReference type="ARBA" id="ARBA00004550"/>
    </source>
</evidence>
<feature type="transmembrane region" description="Helical" evidence="41">
    <location>
        <begin position="406"/>
        <end position="429"/>
    </location>
</feature>
<evidence type="ECO:0000256" key="15">
    <source>
        <dbReference type="ARBA" id="ARBA00022692"/>
    </source>
</evidence>
<evidence type="ECO:0000256" key="30">
    <source>
        <dbReference type="ARBA" id="ARBA00024385"/>
    </source>
</evidence>
<keyword evidence="19" id="KW-0256">Endoplasmic reticulum</keyword>
<keyword evidence="13" id="KW-1003">Cell membrane</keyword>
<evidence type="ECO:0000256" key="25">
    <source>
        <dbReference type="ARBA" id="ARBA00023136"/>
    </source>
</evidence>
<keyword evidence="18" id="KW-1000">Mitochondrion outer membrane</keyword>
<keyword evidence="12" id="KW-0813">Transport</keyword>
<evidence type="ECO:0000256" key="6">
    <source>
        <dbReference type="ARBA" id="ARBA00004477"/>
    </source>
</evidence>
<feature type="transmembrane region" description="Helical" evidence="41">
    <location>
        <begin position="204"/>
        <end position="223"/>
    </location>
</feature>
<evidence type="ECO:0000256" key="5">
    <source>
        <dbReference type="ARBA" id="ARBA00004414"/>
    </source>
</evidence>
<evidence type="ECO:0000256" key="35">
    <source>
        <dbReference type="ARBA" id="ARBA00047789"/>
    </source>
</evidence>
<feature type="domain" description="ABC transporter" evidence="42">
    <location>
        <begin position="613"/>
        <end position="847"/>
    </location>
</feature>
<dbReference type="Gene3D" id="1.20.1560.10">
    <property type="entry name" value="ABC transporter type 1, transmembrane domain"/>
    <property type="match status" value="1"/>
</dbReference>
<dbReference type="EMBL" id="CAWYQH010000152">
    <property type="protein sequence ID" value="CAK8695554.1"/>
    <property type="molecule type" value="Genomic_DNA"/>
</dbReference>
<evidence type="ECO:0000256" key="33">
    <source>
        <dbReference type="ARBA" id="ARBA00047649"/>
    </source>
</evidence>
<keyword evidence="15 41" id="KW-0812">Transmembrane</keyword>
<comment type="catalytic activity">
    <reaction evidence="38">
        <text>uroporphyrin III(in) + ATP + H2O = uroporphyrin III(out) + ADP + phosphate + H(+)</text>
        <dbReference type="Rhea" id="RHEA:66776"/>
        <dbReference type="ChEBI" id="CHEBI:15377"/>
        <dbReference type="ChEBI" id="CHEBI:15378"/>
        <dbReference type="ChEBI" id="CHEBI:30616"/>
        <dbReference type="ChEBI" id="CHEBI:43474"/>
        <dbReference type="ChEBI" id="CHEBI:167479"/>
        <dbReference type="ChEBI" id="CHEBI:456216"/>
    </reaction>
    <physiologicalReaction direction="left-to-right" evidence="38">
        <dbReference type="Rhea" id="RHEA:66777"/>
    </physiologicalReaction>
</comment>
<dbReference type="SMART" id="SM00382">
    <property type="entry name" value="AAA"/>
    <property type="match status" value="1"/>
</dbReference>
<dbReference type="CDD" id="cd18581">
    <property type="entry name" value="ABC_6TM_ABCB6"/>
    <property type="match status" value="1"/>
</dbReference>
<proteinExistence type="inferred from homology"/>
<evidence type="ECO:0000256" key="29">
    <source>
        <dbReference type="ARBA" id="ARBA00024363"/>
    </source>
</evidence>
<dbReference type="EC" id="7.6.2.5" evidence="30"/>
<feature type="transmembrane region" description="Helical" evidence="41">
    <location>
        <begin position="131"/>
        <end position="152"/>
    </location>
</feature>
<dbReference type="SUPFAM" id="SSF90123">
    <property type="entry name" value="ABC transporter transmembrane region"/>
    <property type="match status" value="1"/>
</dbReference>
<name>A0ABP0GUZ1_CLALP</name>
<dbReference type="PANTHER" id="PTHR24221">
    <property type="entry name" value="ATP-BINDING CASSETTE SUB-FAMILY B"/>
    <property type="match status" value="1"/>
</dbReference>
<evidence type="ECO:0000256" key="39">
    <source>
        <dbReference type="ARBA" id="ARBA00048636"/>
    </source>
</evidence>
<evidence type="ECO:0000256" key="26">
    <source>
        <dbReference type="ARBA" id="ARBA00023157"/>
    </source>
</evidence>
<evidence type="ECO:0000256" key="16">
    <source>
        <dbReference type="ARBA" id="ARBA00022741"/>
    </source>
</evidence>
<evidence type="ECO:0000256" key="2">
    <source>
        <dbReference type="ARBA" id="ARBA00004333"/>
    </source>
</evidence>
<dbReference type="PROSITE" id="PS50893">
    <property type="entry name" value="ABC_TRANSPORTER_2"/>
    <property type="match status" value="1"/>
</dbReference>
<dbReference type="InterPro" id="IPR003439">
    <property type="entry name" value="ABC_transporter-like_ATP-bd"/>
</dbReference>
<reference evidence="44 45" key="1">
    <citation type="submission" date="2024-02" db="EMBL/GenBank/DDBJ databases">
        <authorList>
            <person name="Daric V."/>
            <person name="Darras S."/>
        </authorList>
    </citation>
    <scope>NUCLEOTIDE SEQUENCE [LARGE SCALE GENOMIC DNA]</scope>
</reference>
<feature type="transmembrane region" description="Helical" evidence="41">
    <location>
        <begin position="164"/>
        <end position="184"/>
    </location>
</feature>
<feature type="transmembrane region" description="Helical" evidence="41">
    <location>
        <begin position="435"/>
        <end position="455"/>
    </location>
</feature>
<evidence type="ECO:0000313" key="45">
    <source>
        <dbReference type="Proteomes" id="UP001642483"/>
    </source>
</evidence>
<keyword evidence="17" id="KW-0967">Endosome</keyword>
<comment type="similarity">
    <text evidence="29">Belongs to the ABC transporter superfamily. ABCB family. Heavy Metal importer (TC 3.A.1.210) subfamily.</text>
</comment>
<comment type="catalytic activity">
    <reaction evidence="37">
        <text>pheophorbide a(in) + ATP + H2O = pheophorbide a(out) + ADP + phosphate + H(+)</text>
        <dbReference type="Rhea" id="RHEA:61360"/>
        <dbReference type="ChEBI" id="CHEBI:15377"/>
        <dbReference type="ChEBI" id="CHEBI:15378"/>
        <dbReference type="ChEBI" id="CHEBI:30616"/>
        <dbReference type="ChEBI" id="CHEBI:43474"/>
        <dbReference type="ChEBI" id="CHEBI:58687"/>
        <dbReference type="ChEBI" id="CHEBI:456216"/>
    </reaction>
    <physiologicalReaction direction="left-to-right" evidence="37">
        <dbReference type="Rhea" id="RHEA:61361"/>
    </physiologicalReaction>
</comment>
<dbReference type="InterPro" id="IPR032410">
    <property type="entry name" value="ABCB6_N"/>
</dbReference>
<evidence type="ECO:0000256" key="34">
    <source>
        <dbReference type="ARBA" id="ARBA00047753"/>
    </source>
</evidence>
<keyword evidence="45" id="KW-1185">Reference proteome</keyword>
<dbReference type="InterPro" id="IPR011527">
    <property type="entry name" value="ABC1_TM_dom"/>
</dbReference>
<comment type="catalytic activity">
    <reaction evidence="39">
        <text>coproporphyrin III(in) + ATP + H2O = coproporphyrin III(out) + ADP + phosphate + H(+)</text>
        <dbReference type="Rhea" id="RHEA:66664"/>
        <dbReference type="ChEBI" id="CHEBI:15377"/>
        <dbReference type="ChEBI" id="CHEBI:15378"/>
        <dbReference type="ChEBI" id="CHEBI:30616"/>
        <dbReference type="ChEBI" id="CHEBI:43474"/>
        <dbReference type="ChEBI" id="CHEBI:131725"/>
        <dbReference type="ChEBI" id="CHEBI:456216"/>
    </reaction>
    <physiologicalReaction direction="left-to-right" evidence="39">
        <dbReference type="Rhea" id="RHEA:66665"/>
    </physiologicalReaction>
</comment>
<keyword evidence="23" id="KW-0333">Golgi apparatus</keyword>
<evidence type="ECO:0000256" key="12">
    <source>
        <dbReference type="ARBA" id="ARBA00022448"/>
    </source>
</evidence>
<keyword evidence="24" id="KW-0496">Mitochondrion</keyword>
<evidence type="ECO:0000256" key="31">
    <source>
        <dbReference type="ARBA" id="ARBA00024439"/>
    </source>
</evidence>
<dbReference type="CDD" id="cd03253">
    <property type="entry name" value="ABCC_ATM1_transporter"/>
    <property type="match status" value="1"/>
</dbReference>
<feature type="transmembrane region" description="Helical" evidence="41">
    <location>
        <begin position="52"/>
        <end position="75"/>
    </location>
</feature>
<keyword evidence="25 41" id="KW-0472">Membrane</keyword>
<feature type="transmembrane region" description="Helical" evidence="41">
    <location>
        <begin position="96"/>
        <end position="119"/>
    </location>
</feature>
<evidence type="ECO:0000256" key="36">
    <source>
        <dbReference type="ARBA" id="ARBA00048309"/>
    </source>
</evidence>
<dbReference type="InterPro" id="IPR039421">
    <property type="entry name" value="Type_1_exporter"/>
</dbReference>
<protein>
    <recommendedName>
        <fullName evidence="31">ATP-binding cassette sub-family B member 6</fullName>
        <ecNumber evidence="30">7.6.2.5</ecNumber>
    </recommendedName>
    <alternativeName>
        <fullName evidence="32">ABC-type heme transporter ABCB6</fullName>
    </alternativeName>
</protein>
<dbReference type="Pfam" id="PF16185">
    <property type="entry name" value="MTABC_N"/>
    <property type="match status" value="1"/>
</dbReference>
<comment type="subcellular location">
    <subcellularLocation>
        <location evidence="8">Cell membrane</location>
        <topology evidence="8">Multi-pass membrane protein</topology>
    </subcellularLocation>
    <subcellularLocation>
        <location evidence="1">Early endosome membrane</location>
    </subcellularLocation>
    <subcellularLocation>
        <location evidence="6">Endoplasmic reticulum membrane</location>
        <topology evidence="6">Multi-pass membrane protein</topology>
    </subcellularLocation>
    <subcellularLocation>
        <location evidence="3">Endosome membrane</location>
        <topology evidence="3">Multi-pass membrane protein</topology>
    </subcellularLocation>
    <subcellularLocation>
        <location evidence="2">Endosome</location>
        <location evidence="2">Multivesicular body membrane</location>
    </subcellularLocation>
    <subcellularLocation>
        <location evidence="9">Golgi apparatus membrane</location>
        <topology evidence="9">Multi-pass membrane protein</topology>
    </subcellularLocation>
    <subcellularLocation>
        <location evidence="5">Late endosome membrane</location>
    </subcellularLocation>
    <subcellularLocation>
        <location evidence="10">Lysosome membrane</location>
    </subcellularLocation>
    <subcellularLocation>
        <location evidence="28">Melanosome membrane</location>
    </subcellularLocation>
    <subcellularLocation>
        <location evidence="4">Mitochondrion outer membrane</location>
        <topology evidence="4">Multi-pass membrane protein</topology>
    </subcellularLocation>
    <subcellularLocation>
        <location evidence="7">Secreted</location>
        <location evidence="7">Extracellular exosome</location>
    </subcellularLocation>
</comment>
<keyword evidence="21" id="KW-1278">Translocase</keyword>
<evidence type="ECO:0000259" key="43">
    <source>
        <dbReference type="PROSITE" id="PS50929"/>
    </source>
</evidence>
<evidence type="ECO:0000256" key="13">
    <source>
        <dbReference type="ARBA" id="ARBA00022475"/>
    </source>
</evidence>
<comment type="catalytic activity">
    <reaction evidence="35">
        <text>uroporphyrin I(in) + ATP + H2O = uroporphyrin I(out) + ADP + phosphate + H(+)</text>
        <dbReference type="Rhea" id="RHEA:66772"/>
        <dbReference type="ChEBI" id="CHEBI:15377"/>
        <dbReference type="ChEBI" id="CHEBI:15378"/>
        <dbReference type="ChEBI" id="CHEBI:30616"/>
        <dbReference type="ChEBI" id="CHEBI:43474"/>
        <dbReference type="ChEBI" id="CHEBI:167480"/>
        <dbReference type="ChEBI" id="CHEBI:456216"/>
    </reaction>
    <physiologicalReaction direction="left-to-right" evidence="35">
        <dbReference type="Rhea" id="RHEA:66773"/>
    </physiologicalReaction>
</comment>
<evidence type="ECO:0000256" key="28">
    <source>
        <dbReference type="ARBA" id="ARBA00024320"/>
    </source>
</evidence>
<evidence type="ECO:0000259" key="42">
    <source>
        <dbReference type="PROSITE" id="PS50893"/>
    </source>
</evidence>
<evidence type="ECO:0000256" key="27">
    <source>
        <dbReference type="ARBA" id="ARBA00023228"/>
    </source>
</evidence>
<evidence type="ECO:0000256" key="41">
    <source>
        <dbReference type="SAM" id="Phobius"/>
    </source>
</evidence>
<comment type="catalytic activity">
    <reaction evidence="33">
        <text>heme b(in) + ATP + H2O = heme b(out) + ADP + phosphate + H(+)</text>
        <dbReference type="Rhea" id="RHEA:19261"/>
        <dbReference type="ChEBI" id="CHEBI:15377"/>
        <dbReference type="ChEBI" id="CHEBI:15378"/>
        <dbReference type="ChEBI" id="CHEBI:30616"/>
        <dbReference type="ChEBI" id="CHEBI:43474"/>
        <dbReference type="ChEBI" id="CHEBI:60344"/>
        <dbReference type="ChEBI" id="CHEBI:456216"/>
        <dbReference type="EC" id="7.6.2.5"/>
    </reaction>
    <physiologicalReaction direction="left-to-right" evidence="33">
        <dbReference type="Rhea" id="RHEA:19262"/>
    </physiologicalReaction>
</comment>
<keyword evidence="16" id="KW-0547">Nucleotide-binding</keyword>
<dbReference type="Pfam" id="PF00664">
    <property type="entry name" value="ABC_membrane"/>
    <property type="match status" value="1"/>
</dbReference>
<evidence type="ECO:0000256" key="20">
    <source>
        <dbReference type="ARBA" id="ARBA00022840"/>
    </source>
</evidence>
<evidence type="ECO:0000256" key="22">
    <source>
        <dbReference type="ARBA" id="ARBA00022989"/>
    </source>
</evidence>
<dbReference type="SUPFAM" id="SSF52540">
    <property type="entry name" value="P-loop containing nucleoside triphosphate hydrolases"/>
    <property type="match status" value="1"/>
</dbReference>
<gene>
    <name evidence="44" type="ORF">CVLEPA_LOCUS28817</name>
</gene>
<dbReference type="Pfam" id="PF00005">
    <property type="entry name" value="ABC_tran"/>
    <property type="match status" value="1"/>
</dbReference>
<comment type="subunit">
    <text evidence="11">Homodimer.</text>
</comment>
<keyword evidence="26" id="KW-1015">Disulfide bond</keyword>
<evidence type="ECO:0000256" key="4">
    <source>
        <dbReference type="ARBA" id="ARBA00004374"/>
    </source>
</evidence>
<keyword evidence="14" id="KW-0964">Secreted</keyword>
<evidence type="ECO:0000256" key="19">
    <source>
        <dbReference type="ARBA" id="ARBA00022824"/>
    </source>
</evidence>
<keyword evidence="22 41" id="KW-1133">Transmembrane helix</keyword>
<evidence type="ECO:0000256" key="40">
    <source>
        <dbReference type="ARBA" id="ARBA00049398"/>
    </source>
</evidence>
<evidence type="ECO:0000256" key="8">
    <source>
        <dbReference type="ARBA" id="ARBA00004651"/>
    </source>
</evidence>
<evidence type="ECO:0000313" key="44">
    <source>
        <dbReference type="EMBL" id="CAK8695555.1"/>
    </source>
</evidence>
<organism evidence="44 45">
    <name type="scientific">Clavelina lepadiformis</name>
    <name type="common">Light-bulb sea squirt</name>
    <name type="synonym">Ascidia lepadiformis</name>
    <dbReference type="NCBI Taxonomy" id="159417"/>
    <lineage>
        <taxon>Eukaryota</taxon>
        <taxon>Metazoa</taxon>
        <taxon>Chordata</taxon>
        <taxon>Tunicata</taxon>
        <taxon>Ascidiacea</taxon>
        <taxon>Aplousobranchia</taxon>
        <taxon>Clavelinidae</taxon>
        <taxon>Clavelina</taxon>
    </lineage>
</organism>
<comment type="catalytic activity">
    <reaction evidence="40">
        <text>coproporphyrin I(in) + ATP + H2O = coproporphyrin I(out) + ADP + phosphate + H(+)</text>
        <dbReference type="Rhea" id="RHEA:66768"/>
        <dbReference type="ChEBI" id="CHEBI:15377"/>
        <dbReference type="ChEBI" id="CHEBI:15378"/>
        <dbReference type="ChEBI" id="CHEBI:30616"/>
        <dbReference type="ChEBI" id="CHEBI:43474"/>
        <dbReference type="ChEBI" id="CHEBI:167478"/>
        <dbReference type="ChEBI" id="CHEBI:456216"/>
    </reaction>
    <physiologicalReaction direction="left-to-right" evidence="40">
        <dbReference type="Rhea" id="RHEA:66769"/>
    </physiologicalReaction>
</comment>
<dbReference type="Gene3D" id="3.40.50.300">
    <property type="entry name" value="P-loop containing nucleotide triphosphate hydrolases"/>
    <property type="match status" value="1"/>
</dbReference>
<evidence type="ECO:0000256" key="23">
    <source>
        <dbReference type="ARBA" id="ARBA00023034"/>
    </source>
</evidence>
<evidence type="ECO:0000256" key="11">
    <source>
        <dbReference type="ARBA" id="ARBA00011738"/>
    </source>
</evidence>
<evidence type="ECO:0000256" key="24">
    <source>
        <dbReference type="ARBA" id="ARBA00023128"/>
    </source>
</evidence>
<evidence type="ECO:0000256" key="38">
    <source>
        <dbReference type="ARBA" id="ARBA00048510"/>
    </source>
</evidence>
<comment type="caution">
    <text evidence="44">The sequence shown here is derived from an EMBL/GenBank/DDBJ whole genome shotgun (WGS) entry which is preliminary data.</text>
</comment>
<evidence type="ECO:0000256" key="9">
    <source>
        <dbReference type="ARBA" id="ARBA00004653"/>
    </source>
</evidence>
<keyword evidence="27" id="KW-0458">Lysosome</keyword>
<evidence type="ECO:0000256" key="21">
    <source>
        <dbReference type="ARBA" id="ARBA00022967"/>
    </source>
</evidence>
<dbReference type="InterPro" id="IPR017871">
    <property type="entry name" value="ABC_transporter-like_CS"/>
</dbReference>
<dbReference type="InterPro" id="IPR027417">
    <property type="entry name" value="P-loop_NTPase"/>
</dbReference>
<dbReference type="Proteomes" id="UP001642483">
    <property type="component" value="Unassembled WGS sequence"/>
</dbReference>